<sequence length="61" mass="7389">MKVNEYVSEFDAFFGKLLDEHPEMVEDQRRGWNIWWDHTVDLEAERLARTDAVPTPAYYYH</sequence>
<dbReference type="EMBL" id="WNKX01000011">
    <property type="protein sequence ID" value="MTW12024.1"/>
    <property type="molecule type" value="Genomic_DNA"/>
</dbReference>
<dbReference type="RefSeq" id="WP_155454971.1">
    <property type="nucleotide sequence ID" value="NZ_WNKX01000011.1"/>
</dbReference>
<evidence type="ECO:0000313" key="1">
    <source>
        <dbReference type="EMBL" id="MTW12024.1"/>
    </source>
</evidence>
<name>A0A6L6QIY5_9BURK</name>
<accession>A0A6L6QIY5</accession>
<dbReference type="InterPro" id="IPR021853">
    <property type="entry name" value="DUF3460"/>
</dbReference>
<evidence type="ECO:0000313" key="2">
    <source>
        <dbReference type="Proteomes" id="UP000472320"/>
    </source>
</evidence>
<dbReference type="Pfam" id="PF11943">
    <property type="entry name" value="DUF3460"/>
    <property type="match status" value="1"/>
</dbReference>
<gene>
    <name evidence="1" type="ORF">GM658_15570</name>
</gene>
<reference evidence="1 2" key="1">
    <citation type="submission" date="2019-11" db="EMBL/GenBank/DDBJ databases">
        <title>Type strains purchased from KCTC, JCM and DSMZ.</title>
        <authorList>
            <person name="Lu H."/>
        </authorList>
    </citation>
    <scope>NUCLEOTIDE SEQUENCE [LARGE SCALE GENOMIC DNA]</scope>
    <source>
        <strain evidence="1 2">JCM 31587</strain>
    </source>
</reference>
<keyword evidence="2" id="KW-1185">Reference proteome</keyword>
<dbReference type="AlphaFoldDB" id="A0A6L6QIY5"/>
<organism evidence="1 2">
    <name type="scientific">Massilia eburnea</name>
    <dbReference type="NCBI Taxonomy" id="1776165"/>
    <lineage>
        <taxon>Bacteria</taxon>
        <taxon>Pseudomonadati</taxon>
        <taxon>Pseudomonadota</taxon>
        <taxon>Betaproteobacteria</taxon>
        <taxon>Burkholderiales</taxon>
        <taxon>Oxalobacteraceae</taxon>
        <taxon>Telluria group</taxon>
        <taxon>Massilia</taxon>
    </lineage>
</organism>
<dbReference type="Proteomes" id="UP000472320">
    <property type="component" value="Unassembled WGS sequence"/>
</dbReference>
<proteinExistence type="predicted"/>
<dbReference type="OrthoDB" id="5296692at2"/>
<protein>
    <submittedName>
        <fullName evidence="1">DUF3460 family protein</fullName>
    </submittedName>
</protein>
<comment type="caution">
    <text evidence="1">The sequence shown here is derived from an EMBL/GenBank/DDBJ whole genome shotgun (WGS) entry which is preliminary data.</text>
</comment>